<dbReference type="PROSITE" id="PS50893">
    <property type="entry name" value="ABC_TRANSPORTER_2"/>
    <property type="match status" value="1"/>
</dbReference>
<accession>A0A9D1U0H4</accession>
<dbReference type="InterPro" id="IPR027417">
    <property type="entry name" value="P-loop_NTPase"/>
</dbReference>
<dbReference type="EMBL" id="DXHR01000030">
    <property type="protein sequence ID" value="HIW13247.1"/>
    <property type="molecule type" value="Genomic_DNA"/>
</dbReference>
<dbReference type="SUPFAM" id="SSF52540">
    <property type="entry name" value="P-loop containing nucleoside triphosphate hydrolases"/>
    <property type="match status" value="1"/>
</dbReference>
<gene>
    <name evidence="4" type="ORF">H9891_08875</name>
</gene>
<proteinExistence type="predicted"/>
<dbReference type="InterPro" id="IPR003593">
    <property type="entry name" value="AAA+_ATPase"/>
</dbReference>
<evidence type="ECO:0000313" key="4">
    <source>
        <dbReference type="EMBL" id="HIW13247.1"/>
    </source>
</evidence>
<evidence type="ECO:0000259" key="3">
    <source>
        <dbReference type="PROSITE" id="PS50893"/>
    </source>
</evidence>
<evidence type="ECO:0000313" key="5">
    <source>
        <dbReference type="Proteomes" id="UP000823989"/>
    </source>
</evidence>
<evidence type="ECO:0000256" key="1">
    <source>
        <dbReference type="ARBA" id="ARBA00022741"/>
    </source>
</evidence>
<dbReference type="Pfam" id="PF00005">
    <property type="entry name" value="ABC_tran"/>
    <property type="match status" value="1"/>
</dbReference>
<name>A0A9D1U0H4_9STAP</name>
<dbReference type="PROSITE" id="PS00211">
    <property type="entry name" value="ABC_TRANSPORTER_1"/>
    <property type="match status" value="1"/>
</dbReference>
<dbReference type="PANTHER" id="PTHR43038">
    <property type="entry name" value="ATP-BINDING CASSETTE, SUB-FAMILY H, MEMBER 1"/>
    <property type="match status" value="1"/>
</dbReference>
<keyword evidence="1" id="KW-0547">Nucleotide-binding</keyword>
<sequence length="241" mass="26619">MTTSESSVSIRSVSKSFGRNEVLKNIDLEIARGEIFGLLGPSGAGKTTLVRALAGLDTPTDGETRVFGEKMPNLKLMKRIGYMAQADALYEDLSALENLEFFASLYGIEGKRRKKRINELMALMDLSDHLNVKTAKFSGGMKRRLSLVIALLHEPEMLLLDEPTVGIDPILRMRVWDFFYELNRAGTTIIITTHVMDEAAKCSRLAMMQRGKIVAAGTPGRLKKDTGAETLEEAFLVYGGD</sequence>
<dbReference type="PANTHER" id="PTHR43038:SF3">
    <property type="entry name" value="ABC TRANSPORTER G FAMILY MEMBER 20 ISOFORM X1"/>
    <property type="match status" value="1"/>
</dbReference>
<dbReference type="Proteomes" id="UP000823989">
    <property type="component" value="Unassembled WGS sequence"/>
</dbReference>
<dbReference type="AlphaFoldDB" id="A0A9D1U0H4"/>
<dbReference type="InterPro" id="IPR003439">
    <property type="entry name" value="ABC_transporter-like_ATP-bd"/>
</dbReference>
<dbReference type="GO" id="GO:0016887">
    <property type="term" value="F:ATP hydrolysis activity"/>
    <property type="evidence" value="ECO:0007669"/>
    <property type="project" value="InterPro"/>
</dbReference>
<evidence type="ECO:0000256" key="2">
    <source>
        <dbReference type="ARBA" id="ARBA00022840"/>
    </source>
</evidence>
<organism evidence="4 5">
    <name type="scientific">Candidatus Salinicoccus stercoripullorum</name>
    <dbReference type="NCBI Taxonomy" id="2838756"/>
    <lineage>
        <taxon>Bacteria</taxon>
        <taxon>Bacillati</taxon>
        <taxon>Bacillota</taxon>
        <taxon>Bacilli</taxon>
        <taxon>Bacillales</taxon>
        <taxon>Staphylococcaceae</taxon>
        <taxon>Salinicoccus</taxon>
    </lineage>
</organism>
<reference evidence="4" key="2">
    <citation type="submission" date="2021-04" db="EMBL/GenBank/DDBJ databases">
        <authorList>
            <person name="Gilroy R."/>
        </authorList>
    </citation>
    <scope>NUCLEOTIDE SEQUENCE</scope>
    <source>
        <strain evidence="4">ChiHjej13B12-752</strain>
    </source>
</reference>
<dbReference type="GO" id="GO:0005524">
    <property type="term" value="F:ATP binding"/>
    <property type="evidence" value="ECO:0007669"/>
    <property type="project" value="UniProtKB-KW"/>
</dbReference>
<keyword evidence="2 4" id="KW-0067">ATP-binding</keyword>
<comment type="caution">
    <text evidence="4">The sequence shown here is derived from an EMBL/GenBank/DDBJ whole genome shotgun (WGS) entry which is preliminary data.</text>
</comment>
<dbReference type="SMART" id="SM00382">
    <property type="entry name" value="AAA"/>
    <property type="match status" value="1"/>
</dbReference>
<dbReference type="InterPro" id="IPR017871">
    <property type="entry name" value="ABC_transporter-like_CS"/>
</dbReference>
<dbReference type="Gene3D" id="3.40.50.300">
    <property type="entry name" value="P-loop containing nucleotide triphosphate hydrolases"/>
    <property type="match status" value="1"/>
</dbReference>
<reference evidence="4" key="1">
    <citation type="journal article" date="2021" name="PeerJ">
        <title>Extensive microbial diversity within the chicken gut microbiome revealed by metagenomics and culture.</title>
        <authorList>
            <person name="Gilroy R."/>
            <person name="Ravi A."/>
            <person name="Getino M."/>
            <person name="Pursley I."/>
            <person name="Horton D.L."/>
            <person name="Alikhan N.F."/>
            <person name="Baker D."/>
            <person name="Gharbi K."/>
            <person name="Hall N."/>
            <person name="Watson M."/>
            <person name="Adriaenssens E.M."/>
            <person name="Foster-Nyarko E."/>
            <person name="Jarju S."/>
            <person name="Secka A."/>
            <person name="Antonio M."/>
            <person name="Oren A."/>
            <person name="Chaudhuri R.R."/>
            <person name="La Ragione R."/>
            <person name="Hildebrand F."/>
            <person name="Pallen M.J."/>
        </authorList>
    </citation>
    <scope>NUCLEOTIDE SEQUENCE</scope>
    <source>
        <strain evidence="4">ChiHjej13B12-752</strain>
    </source>
</reference>
<protein>
    <submittedName>
        <fullName evidence="4">ABC transporter ATP-binding protein</fullName>
    </submittedName>
</protein>
<feature type="domain" description="ABC transporter" evidence="3">
    <location>
        <begin position="8"/>
        <end position="235"/>
    </location>
</feature>